<sequence length="86" mass="9782">MYFTADVPGYSFFAVTENSYSFPAETLTVTYPENDSDSSRDITEITGLEVDYKIDKENEDTIVPGFEIIYGIACMFGVSVYRRKYS</sequence>
<dbReference type="RefSeq" id="WP_338037499.1">
    <property type="nucleotide sequence ID" value="NZ_LMVP01000235.1"/>
</dbReference>
<evidence type="ECO:0000313" key="2">
    <source>
        <dbReference type="Proteomes" id="UP000218164"/>
    </source>
</evidence>
<name>A0A2A2HT70_9EURY</name>
<organism evidence="1 2">
    <name type="scientific">Methanosarcina spelaei</name>
    <dbReference type="NCBI Taxonomy" id="1036679"/>
    <lineage>
        <taxon>Archaea</taxon>
        <taxon>Methanobacteriati</taxon>
        <taxon>Methanobacteriota</taxon>
        <taxon>Stenosarchaea group</taxon>
        <taxon>Methanomicrobia</taxon>
        <taxon>Methanosarcinales</taxon>
        <taxon>Methanosarcinaceae</taxon>
        <taxon>Methanosarcina</taxon>
    </lineage>
</organism>
<accession>A0A2A2HT70</accession>
<gene>
    <name evidence="1" type="ORF">ASJ81_06210</name>
</gene>
<dbReference type="Proteomes" id="UP000218164">
    <property type="component" value="Unassembled WGS sequence"/>
</dbReference>
<proteinExistence type="predicted"/>
<evidence type="ECO:0000313" key="1">
    <source>
        <dbReference type="EMBL" id="PAV12476.1"/>
    </source>
</evidence>
<dbReference type="EMBL" id="LMVP01000235">
    <property type="protein sequence ID" value="PAV12476.1"/>
    <property type="molecule type" value="Genomic_DNA"/>
</dbReference>
<comment type="caution">
    <text evidence="1">The sequence shown here is derived from an EMBL/GenBank/DDBJ whole genome shotgun (WGS) entry which is preliminary data.</text>
</comment>
<protein>
    <submittedName>
        <fullName evidence="1">Uncharacterized protein</fullName>
    </submittedName>
</protein>
<keyword evidence="2" id="KW-1185">Reference proteome</keyword>
<reference evidence="1 2" key="1">
    <citation type="journal article" date="2017" name="BMC Genomics">
        <title>Genomic analysis of methanogenic archaea reveals a shift towards energy conservation.</title>
        <authorList>
            <person name="Gilmore S.P."/>
            <person name="Henske J.K."/>
            <person name="Sexton J.A."/>
            <person name="Solomon K.V."/>
            <person name="Seppala S."/>
            <person name="Yoo J.I."/>
            <person name="Huyett L.M."/>
            <person name="Pressman A."/>
            <person name="Cogan J.Z."/>
            <person name="Kivenson V."/>
            <person name="Peng X."/>
            <person name="Tan Y."/>
            <person name="Valentine D.L."/>
            <person name="O'Malley M.A."/>
        </authorList>
    </citation>
    <scope>NUCLEOTIDE SEQUENCE [LARGE SCALE GENOMIC DNA]</scope>
    <source>
        <strain evidence="1 2">MC-15</strain>
    </source>
</reference>
<dbReference type="AlphaFoldDB" id="A0A2A2HT70"/>